<keyword evidence="2" id="KW-1185">Reference proteome</keyword>
<dbReference type="EMBL" id="JACHEZ010000011">
    <property type="protein sequence ID" value="MBB6030934.1"/>
    <property type="molecule type" value="Genomic_DNA"/>
</dbReference>
<reference evidence="1 2" key="1">
    <citation type="submission" date="2020-08" db="EMBL/GenBank/DDBJ databases">
        <title>Genomic Encyclopedia of Type Strains, Phase IV (KMG-IV): sequencing the most valuable type-strain genomes for metagenomic binning, comparative biology and taxonomic classification.</title>
        <authorList>
            <person name="Goeker M."/>
        </authorList>
    </citation>
    <scope>NUCLEOTIDE SEQUENCE [LARGE SCALE GENOMIC DNA]</scope>
    <source>
        <strain evidence="1 2">DSM 15757</strain>
    </source>
</reference>
<organism evidence="1 2">
    <name type="scientific">Oceanithermus desulfurans</name>
    <dbReference type="NCBI Taxonomy" id="227924"/>
    <lineage>
        <taxon>Bacteria</taxon>
        <taxon>Thermotogati</taxon>
        <taxon>Deinococcota</taxon>
        <taxon>Deinococci</taxon>
        <taxon>Thermales</taxon>
        <taxon>Thermaceae</taxon>
        <taxon>Oceanithermus</taxon>
    </lineage>
</organism>
<evidence type="ECO:0008006" key="3">
    <source>
        <dbReference type="Google" id="ProtNLM"/>
    </source>
</evidence>
<gene>
    <name evidence="1" type="ORF">HNQ05_002333</name>
</gene>
<accession>A0ABR6P4Q8</accession>
<proteinExistence type="predicted"/>
<name>A0ABR6P4Q8_9DEIN</name>
<comment type="caution">
    <text evidence="1">The sequence shown here is derived from an EMBL/GenBank/DDBJ whole genome shotgun (WGS) entry which is preliminary data.</text>
</comment>
<dbReference type="Proteomes" id="UP000587579">
    <property type="component" value="Unassembled WGS sequence"/>
</dbReference>
<sequence length="145" mass="15601">MVEVLSEDGVLLTQTTTGAVGQYAADIEGVGPGDKLRVRAVYNNGEIELRAVKRVAVNNNRFALVPDLVFAEPTGSELVHDGTSWVDRVGDVEIIVWVTLKLSIRHVAFLKFGHGLLTQNSTALSFRATTATPMGTKSSLTAFCL</sequence>
<evidence type="ECO:0000313" key="2">
    <source>
        <dbReference type="Proteomes" id="UP000587579"/>
    </source>
</evidence>
<protein>
    <recommendedName>
        <fullName evidence="3">DUF5666 domain-containing protein</fullName>
    </recommendedName>
</protein>
<evidence type="ECO:0000313" key="1">
    <source>
        <dbReference type="EMBL" id="MBB6030934.1"/>
    </source>
</evidence>
<dbReference type="RefSeq" id="WP_147144749.1">
    <property type="nucleotide sequence ID" value="NZ_JACHEZ010000011.1"/>
</dbReference>